<protein>
    <submittedName>
        <fullName evidence="4">Beta-lactamase-like 1</fullName>
    </submittedName>
</protein>
<feature type="domain" description="Beta-lactamase-related" evidence="3">
    <location>
        <begin position="113"/>
        <end position="433"/>
    </location>
</feature>
<keyword evidence="5" id="KW-1185">Reference proteome</keyword>
<dbReference type="InterPro" id="IPR012338">
    <property type="entry name" value="Beta-lactam/transpept-like"/>
</dbReference>
<dbReference type="InterPro" id="IPR051478">
    <property type="entry name" value="Beta-lactamase-like_AB/R"/>
</dbReference>
<evidence type="ECO:0000256" key="2">
    <source>
        <dbReference type="SAM" id="Phobius"/>
    </source>
</evidence>
<evidence type="ECO:0000259" key="3">
    <source>
        <dbReference type="Pfam" id="PF00144"/>
    </source>
</evidence>
<evidence type="ECO:0000313" key="4">
    <source>
        <dbReference type="EMBL" id="KAK2550649.1"/>
    </source>
</evidence>
<dbReference type="SUPFAM" id="SSF56601">
    <property type="entry name" value="beta-lactamase/transpeptidase-like"/>
    <property type="match status" value="1"/>
</dbReference>
<feature type="transmembrane region" description="Helical" evidence="2">
    <location>
        <begin position="22"/>
        <end position="46"/>
    </location>
</feature>
<reference evidence="4" key="1">
    <citation type="journal article" date="2023" name="G3 (Bethesda)">
        <title>Whole genome assembly and annotation of the endangered Caribbean coral Acropora cervicornis.</title>
        <authorList>
            <person name="Selwyn J.D."/>
            <person name="Vollmer S.V."/>
        </authorList>
    </citation>
    <scope>NUCLEOTIDE SEQUENCE</scope>
    <source>
        <strain evidence="4">K2</strain>
    </source>
</reference>
<dbReference type="Proteomes" id="UP001249851">
    <property type="component" value="Unassembled WGS sequence"/>
</dbReference>
<keyword evidence="2" id="KW-0812">Transmembrane</keyword>
<name>A0AAD9PX11_ACRCE</name>
<organism evidence="4 5">
    <name type="scientific">Acropora cervicornis</name>
    <name type="common">Staghorn coral</name>
    <dbReference type="NCBI Taxonomy" id="6130"/>
    <lineage>
        <taxon>Eukaryota</taxon>
        <taxon>Metazoa</taxon>
        <taxon>Cnidaria</taxon>
        <taxon>Anthozoa</taxon>
        <taxon>Hexacorallia</taxon>
        <taxon>Scleractinia</taxon>
        <taxon>Astrocoeniina</taxon>
        <taxon>Acroporidae</taxon>
        <taxon>Acropora</taxon>
    </lineage>
</organism>
<evidence type="ECO:0000256" key="1">
    <source>
        <dbReference type="ARBA" id="ARBA00038473"/>
    </source>
</evidence>
<dbReference type="AlphaFoldDB" id="A0AAD9PX11"/>
<sequence length="563" mass="63523">MASVENLVLESISFQNTRTVRIWRAIAAVACVITVVVTALFIWQVLKDSPNKLCSAEQSELANGGIQTGESRSELPKFSMPCPRNPSLLPLPESIPKNLTNALNKIKELVNSLVNNTAELPAISLNIFYQDRVLLNQHFGSKEYRSGNPPDAQTVYRIGSVSKLFAVLMVYKFYEDGLIDSLDDPLSKYAPAFYIQNPFTERNITIRQIASQMSGLPREAPCFYTCVNATTSNQLAALRNRSLVLPPGTMPSYSNLGYALLGRLLSENLLENQTFEEWVIERILKPLNMTDSGFNITQKQLKNLAYPHNPNGTRMPFLDIYWAAPSGQMFSTSEDMVKFGKMFTQPSKQNLFKPASLREMMYPMNIASDGVTLWGAPWEMSMMENYLVRNKGGAIDSYLTQFAIVPELQLGLSLLISSGSFLLKRDHLNREILKILLPALNETLVEREKSSHFPLDPEPYIGEYTITELEPLTRKPNTFSANITVKQNFLLVSYHNGHKLRQFEVHYIGKTLIFQARFWQPLSSCYKQRLGRYEDLHFLPFSESRVSPGFNVPGGLLSATRAS</sequence>
<keyword evidence="2" id="KW-0472">Membrane</keyword>
<reference evidence="4" key="2">
    <citation type="journal article" date="2023" name="Science">
        <title>Genomic signatures of disease resistance in endangered staghorn corals.</title>
        <authorList>
            <person name="Vollmer S.V."/>
            <person name="Selwyn J.D."/>
            <person name="Despard B.A."/>
            <person name="Roesel C.L."/>
        </authorList>
    </citation>
    <scope>NUCLEOTIDE SEQUENCE</scope>
    <source>
        <strain evidence="4">K2</strain>
    </source>
</reference>
<dbReference type="Pfam" id="PF00144">
    <property type="entry name" value="Beta-lactamase"/>
    <property type="match status" value="1"/>
</dbReference>
<dbReference type="PANTHER" id="PTHR22935">
    <property type="entry name" value="PENICILLIN-BINDING PROTEIN"/>
    <property type="match status" value="1"/>
</dbReference>
<evidence type="ECO:0000313" key="5">
    <source>
        <dbReference type="Proteomes" id="UP001249851"/>
    </source>
</evidence>
<proteinExistence type="inferred from homology"/>
<accession>A0AAD9PX11</accession>
<dbReference type="Gene3D" id="3.40.710.10">
    <property type="entry name" value="DD-peptidase/beta-lactamase superfamily"/>
    <property type="match status" value="1"/>
</dbReference>
<comment type="similarity">
    <text evidence="1">Belongs to the beta-lactamase family.</text>
</comment>
<dbReference type="InterPro" id="IPR001466">
    <property type="entry name" value="Beta-lactam-related"/>
</dbReference>
<keyword evidence="2" id="KW-1133">Transmembrane helix</keyword>
<comment type="caution">
    <text evidence="4">The sequence shown here is derived from an EMBL/GenBank/DDBJ whole genome shotgun (WGS) entry which is preliminary data.</text>
</comment>
<gene>
    <name evidence="4" type="ORF">P5673_028710</name>
</gene>
<dbReference type="PANTHER" id="PTHR22935:SF95">
    <property type="entry name" value="BETA-LACTAMASE-LIKE 1-RELATED"/>
    <property type="match status" value="1"/>
</dbReference>
<dbReference type="EMBL" id="JARQWQ010000108">
    <property type="protein sequence ID" value="KAK2550649.1"/>
    <property type="molecule type" value="Genomic_DNA"/>
</dbReference>